<accession>A0A0G0USI9</accession>
<dbReference type="InterPro" id="IPR008969">
    <property type="entry name" value="CarboxyPept-like_regulatory"/>
</dbReference>
<dbReference type="AlphaFoldDB" id="A0A0G0USI9"/>
<keyword evidence="1" id="KW-0812">Transmembrane</keyword>
<dbReference type="Gene3D" id="2.60.40.1120">
    <property type="entry name" value="Carboxypeptidase-like, regulatory domain"/>
    <property type="match status" value="1"/>
</dbReference>
<gene>
    <name evidence="2" type="ORF">UU43_C0002G0033</name>
</gene>
<proteinExistence type="predicted"/>
<evidence type="ECO:0000256" key="1">
    <source>
        <dbReference type="SAM" id="Phobius"/>
    </source>
</evidence>
<dbReference type="EMBL" id="LCAP01000002">
    <property type="protein sequence ID" value="KKR91724.1"/>
    <property type="molecule type" value="Genomic_DNA"/>
</dbReference>
<reference evidence="2 3" key="1">
    <citation type="journal article" date="2015" name="Nature">
        <title>rRNA introns, odd ribosomes, and small enigmatic genomes across a large radiation of phyla.</title>
        <authorList>
            <person name="Brown C.T."/>
            <person name="Hug L.A."/>
            <person name="Thomas B.C."/>
            <person name="Sharon I."/>
            <person name="Castelle C.J."/>
            <person name="Singh A."/>
            <person name="Wilkins M.J."/>
            <person name="Williams K.H."/>
            <person name="Banfield J.F."/>
        </authorList>
    </citation>
    <scope>NUCLEOTIDE SEQUENCE [LARGE SCALE GENOMIC DNA]</scope>
</reference>
<keyword evidence="1" id="KW-1133">Transmembrane helix</keyword>
<feature type="transmembrane region" description="Helical" evidence="1">
    <location>
        <begin position="20"/>
        <end position="42"/>
    </location>
</feature>
<name>A0A0G0USI9_9BACT</name>
<keyword evidence="1" id="KW-0472">Membrane</keyword>
<sequence>MHLYPTGELKNQTGVSLAEVIISIGILLVLFLAVFSLIQYVLNLAAENKFRMGAIMVADKKMEKIKNLPYDQIGTVAGIIHGPILDDETVAENNGIFNINTLVQYIDDPFDGTSNGNPPDLLPTDYKQVSIRARWVGRFGQKEIFVFTKIAPPGMETSVGGGVLSIIAFNAVGLPIDQADVQISNNLLNPSINFAATTDASGQLNFPGAPASIEGYEITVSKPGYSTSSTTARTVSNPNPTQPNATVLTGQKTDVSFAIDLLSNLTIKTIHQNLPTNWKVNTDLAADDQTASNLAADGAGNLYIAWQDYRSGSGSKIYWQKYNISGQAQWPAGDILISSANNQVWPDIKVSTSSSYAYISWNDNSNGNQDGYLIKRSTVDGSLQWSGPKKIDTSADSADQTNVRLALYNNGSEIITAVWQDDRNGNLDIFMQSYDDNKNKLWTDEIKVNKNTDNSGQSEPAIALDSQNNIYVAWTDERNGQPDVYAAKYDSTGQASWLNDVKINSQSGASASYAPAIALDNNDYLYVAWTDERNGNGDIYLAKYNSSGQAVWSPDNIIVSADTDYNQKFPSLAITTADNIYLNWVDERNGNQDIYAQKLDTNGNRLWTDDPKININSGSSSQNNPEIIINPFDNNAYAAWQDDRNGDFDIYASQVDLYGAITNIANVPLVVSGAKQIGNNPIIYKYLKDHSTDSQGSLTLSNIEWDSYSFSLKTGYSAYNIIMTSPEQPINLLPNASGEIILYLDN</sequence>
<protein>
    <submittedName>
        <fullName evidence="2">Uncharacterized protein</fullName>
    </submittedName>
</protein>
<comment type="caution">
    <text evidence="2">The sequence shown here is derived from an EMBL/GenBank/DDBJ whole genome shotgun (WGS) entry which is preliminary data.</text>
</comment>
<dbReference type="SUPFAM" id="SSF49464">
    <property type="entry name" value="Carboxypeptidase regulatory domain-like"/>
    <property type="match status" value="1"/>
</dbReference>
<evidence type="ECO:0000313" key="3">
    <source>
        <dbReference type="Proteomes" id="UP000034190"/>
    </source>
</evidence>
<dbReference type="Proteomes" id="UP000034190">
    <property type="component" value="Unassembled WGS sequence"/>
</dbReference>
<dbReference type="SUPFAM" id="SSF89372">
    <property type="entry name" value="Fucose-specific lectin"/>
    <property type="match status" value="1"/>
</dbReference>
<organism evidence="2 3">
    <name type="scientific">Candidatus Falkowbacteria bacterium GW2011_GWA2_41_14</name>
    <dbReference type="NCBI Taxonomy" id="1618635"/>
    <lineage>
        <taxon>Bacteria</taxon>
        <taxon>Candidatus Falkowiibacteriota</taxon>
    </lineage>
</organism>
<evidence type="ECO:0000313" key="2">
    <source>
        <dbReference type="EMBL" id="KKR91724.1"/>
    </source>
</evidence>